<keyword evidence="3" id="KW-1185">Reference proteome</keyword>
<feature type="compositionally biased region" description="Acidic residues" evidence="1">
    <location>
        <begin position="77"/>
        <end position="86"/>
    </location>
</feature>
<feature type="region of interest" description="Disordered" evidence="1">
    <location>
        <begin position="45"/>
        <end position="86"/>
    </location>
</feature>
<evidence type="ECO:0000256" key="1">
    <source>
        <dbReference type="SAM" id="MobiDB-lite"/>
    </source>
</evidence>
<evidence type="ECO:0000313" key="3">
    <source>
        <dbReference type="Proteomes" id="UP000325577"/>
    </source>
</evidence>
<evidence type="ECO:0000313" key="2">
    <source>
        <dbReference type="EMBL" id="KAA8523731.1"/>
    </source>
</evidence>
<dbReference type="Proteomes" id="UP000325577">
    <property type="component" value="Linkage Group LG4"/>
</dbReference>
<feature type="compositionally biased region" description="Basic and acidic residues" evidence="1">
    <location>
        <begin position="61"/>
        <end position="76"/>
    </location>
</feature>
<dbReference type="OrthoDB" id="162989at2759"/>
<gene>
    <name evidence="2" type="ORF">F0562_010154</name>
</gene>
<dbReference type="PANTHER" id="PTHR47512:SF3">
    <property type="entry name" value="CHALCONE-FLAVONONE ISOMERASE FAMILY PROTEIN"/>
    <property type="match status" value="1"/>
</dbReference>
<protein>
    <submittedName>
        <fullName evidence="2">Uncharacterized protein</fullName>
    </submittedName>
</protein>
<accession>A0A5J5A2T6</accession>
<proteinExistence type="predicted"/>
<sequence length="86" mass="9549">MPSLVQEQIKIFEMITDIFEGEKQEGLESEKSLITRSLLLDFFEKSDGSDSSECSSVLAHKRGDGGESEGKEKSSTDDDDESVWSI</sequence>
<name>A0A5J5A2T6_9ASTE</name>
<dbReference type="EMBL" id="CM018047">
    <property type="protein sequence ID" value="KAA8523731.1"/>
    <property type="molecule type" value="Genomic_DNA"/>
</dbReference>
<reference evidence="2 3" key="1">
    <citation type="submission" date="2019-09" db="EMBL/GenBank/DDBJ databases">
        <title>A chromosome-level genome assembly of the Chinese tupelo Nyssa sinensis.</title>
        <authorList>
            <person name="Yang X."/>
            <person name="Kang M."/>
            <person name="Yang Y."/>
            <person name="Xiong H."/>
            <person name="Wang M."/>
            <person name="Zhang Z."/>
            <person name="Wang Z."/>
            <person name="Wu H."/>
            <person name="Ma T."/>
            <person name="Liu J."/>
            <person name="Xi Z."/>
        </authorList>
    </citation>
    <scope>NUCLEOTIDE SEQUENCE [LARGE SCALE GENOMIC DNA]</scope>
    <source>
        <strain evidence="2">J267</strain>
        <tissue evidence="2">Leaf</tissue>
    </source>
</reference>
<dbReference type="AlphaFoldDB" id="A0A5J5A2T6"/>
<dbReference type="PANTHER" id="PTHR47512">
    <property type="entry name" value="EXPRESSED PROTEIN"/>
    <property type="match status" value="1"/>
</dbReference>
<organism evidence="2 3">
    <name type="scientific">Nyssa sinensis</name>
    <dbReference type="NCBI Taxonomy" id="561372"/>
    <lineage>
        <taxon>Eukaryota</taxon>
        <taxon>Viridiplantae</taxon>
        <taxon>Streptophyta</taxon>
        <taxon>Embryophyta</taxon>
        <taxon>Tracheophyta</taxon>
        <taxon>Spermatophyta</taxon>
        <taxon>Magnoliopsida</taxon>
        <taxon>eudicotyledons</taxon>
        <taxon>Gunneridae</taxon>
        <taxon>Pentapetalae</taxon>
        <taxon>asterids</taxon>
        <taxon>Cornales</taxon>
        <taxon>Nyssaceae</taxon>
        <taxon>Nyssa</taxon>
    </lineage>
</organism>